<comment type="pathway">
    <text evidence="3">Protein modification; protein glycosylation.</text>
</comment>
<comment type="subcellular location">
    <subcellularLocation>
        <location evidence="2">Endoplasmic reticulum membrane</location>
        <topology evidence="2">Single-pass membrane protein</topology>
    </subcellularLocation>
    <subcellularLocation>
        <location evidence="1">Membrane</location>
        <topology evidence="1">Multi-pass membrane protein</topology>
    </subcellularLocation>
</comment>
<dbReference type="InterPro" id="IPR007267">
    <property type="entry name" value="GtrA_DPMS_TM"/>
</dbReference>
<dbReference type="PANTHER" id="PTHR10859:SF91">
    <property type="entry name" value="DOLICHYL-PHOSPHATE BETA-GLUCOSYLTRANSFERASE"/>
    <property type="match status" value="1"/>
</dbReference>
<dbReference type="Pfam" id="PF00535">
    <property type="entry name" value="Glycos_transf_2"/>
    <property type="match status" value="1"/>
</dbReference>
<dbReference type="GO" id="GO:0006487">
    <property type="term" value="P:protein N-linked glycosylation"/>
    <property type="evidence" value="ECO:0007669"/>
    <property type="project" value="TreeGrafter"/>
</dbReference>
<feature type="domain" description="Glycosyltransferase 2-like" evidence="15">
    <location>
        <begin position="22"/>
        <end position="184"/>
    </location>
</feature>
<keyword evidence="11 14" id="KW-1133">Transmembrane helix</keyword>
<evidence type="ECO:0000256" key="9">
    <source>
        <dbReference type="ARBA" id="ARBA00022824"/>
    </source>
</evidence>
<protein>
    <recommendedName>
        <fullName evidence="5">dolichyl-phosphate beta-glucosyltransferase</fullName>
        <ecNumber evidence="5">2.4.1.117</ecNumber>
    </recommendedName>
</protein>
<evidence type="ECO:0000256" key="6">
    <source>
        <dbReference type="ARBA" id="ARBA00022676"/>
    </source>
</evidence>
<sequence>MEAIAYGGPITSPPRTVRLVDFVIPVLNEENSLERCVTTLSAFLSASFPYPWRITVVDNGSTDRTWEIAQKLAESADTVHAIRLDRPGKGAAVRTAWLSSPADILAYMDVDLSTGLSAILPLVASLASGHSDISVGTRLSSGSRIRRSVKREVISRAWHWFLRRTVGLNSTDTTCGFKAVWAESVRPLLEKVNDDGWFFDTELILLAEYHGLRVTEVPVDWVEDADSRVRIGRTALADLLGLARVIRVVSAGEPIVRRIDLRWYALIGAISTVAHLGLYLWLRTMWPVALANLGALAIVGMCNTEAHRRWTFNQHPHVRLHLRALLVTAIGYTTSTLALVATAPFGLDPVALIAASALTMVLRLALLNRWVFTGAPREGGHGHRHDLAR</sequence>
<keyword evidence="12 14" id="KW-0472">Membrane</keyword>
<keyword evidence="18" id="KW-1185">Reference proteome</keyword>
<dbReference type="Proteomes" id="UP000006640">
    <property type="component" value="Chromosome"/>
</dbReference>
<keyword evidence="8 14" id="KW-0812">Transmembrane</keyword>
<dbReference type="RefSeq" id="WP_013132605.1">
    <property type="nucleotide sequence ID" value="NC_014165.1"/>
</dbReference>
<dbReference type="PANTHER" id="PTHR10859">
    <property type="entry name" value="GLYCOSYL TRANSFERASE"/>
    <property type="match status" value="1"/>
</dbReference>
<evidence type="ECO:0000256" key="14">
    <source>
        <dbReference type="SAM" id="Phobius"/>
    </source>
</evidence>
<dbReference type="EMBL" id="CP001874">
    <property type="protein sequence ID" value="ADG89072.1"/>
    <property type="molecule type" value="Genomic_DNA"/>
</dbReference>
<comment type="similarity">
    <text evidence="4">Belongs to the glycosyltransferase 2 family.</text>
</comment>
<dbReference type="GO" id="GO:0004581">
    <property type="term" value="F:dolichyl-phosphate beta-glucosyltransferase activity"/>
    <property type="evidence" value="ECO:0007669"/>
    <property type="project" value="UniProtKB-EC"/>
</dbReference>
<evidence type="ECO:0000256" key="10">
    <source>
        <dbReference type="ARBA" id="ARBA00022968"/>
    </source>
</evidence>
<dbReference type="SUPFAM" id="SSF53448">
    <property type="entry name" value="Nucleotide-diphospho-sugar transferases"/>
    <property type="match status" value="1"/>
</dbReference>
<evidence type="ECO:0000256" key="3">
    <source>
        <dbReference type="ARBA" id="ARBA00004922"/>
    </source>
</evidence>
<evidence type="ECO:0000313" key="17">
    <source>
        <dbReference type="EMBL" id="ADG89072.1"/>
    </source>
</evidence>
<dbReference type="CAZy" id="GT2">
    <property type="family name" value="Glycosyltransferase Family 2"/>
</dbReference>
<organism evidence="17 18">
    <name type="scientific">Thermobispora bispora (strain ATCC 19993 / DSM 43833 / CBS 139.67 / JCM 10125 / KCTC 9307 / NBRC 14880 / R51)</name>
    <dbReference type="NCBI Taxonomy" id="469371"/>
    <lineage>
        <taxon>Bacteria</taxon>
        <taxon>Bacillati</taxon>
        <taxon>Actinomycetota</taxon>
        <taxon>Actinomycetes</taxon>
        <taxon>Streptosporangiales</taxon>
        <taxon>Streptosporangiaceae</taxon>
        <taxon>Thermobispora</taxon>
    </lineage>
</organism>
<dbReference type="Pfam" id="PF04138">
    <property type="entry name" value="GtrA_DPMS_TM"/>
    <property type="match status" value="1"/>
</dbReference>
<feature type="transmembrane region" description="Helical" evidence="14">
    <location>
        <begin position="324"/>
        <end position="343"/>
    </location>
</feature>
<dbReference type="GO" id="GO:0000271">
    <property type="term" value="P:polysaccharide biosynthetic process"/>
    <property type="evidence" value="ECO:0007669"/>
    <property type="project" value="InterPro"/>
</dbReference>
<feature type="transmembrane region" description="Helical" evidence="14">
    <location>
        <begin position="349"/>
        <end position="367"/>
    </location>
</feature>
<feature type="transmembrane region" description="Helical" evidence="14">
    <location>
        <begin position="263"/>
        <end position="282"/>
    </location>
</feature>
<evidence type="ECO:0000256" key="12">
    <source>
        <dbReference type="ARBA" id="ARBA00023136"/>
    </source>
</evidence>
<keyword evidence="9" id="KW-0256">Endoplasmic reticulum</keyword>
<proteinExistence type="inferred from homology"/>
<dbReference type="GO" id="GO:0016020">
    <property type="term" value="C:membrane"/>
    <property type="evidence" value="ECO:0007669"/>
    <property type="project" value="UniProtKB-SubCell"/>
</dbReference>
<dbReference type="eggNOG" id="COG2246">
    <property type="taxonomic scope" value="Bacteria"/>
</dbReference>
<keyword evidence="10" id="KW-0735">Signal-anchor</keyword>
<feature type="domain" description="GtrA/DPMS transmembrane" evidence="16">
    <location>
        <begin position="264"/>
        <end position="372"/>
    </location>
</feature>
<evidence type="ECO:0000256" key="4">
    <source>
        <dbReference type="ARBA" id="ARBA00006739"/>
    </source>
</evidence>
<dbReference type="eggNOG" id="COG0463">
    <property type="taxonomic scope" value="Bacteria"/>
</dbReference>
<evidence type="ECO:0000256" key="11">
    <source>
        <dbReference type="ARBA" id="ARBA00022989"/>
    </source>
</evidence>
<reference evidence="17 18" key="1">
    <citation type="submission" date="2010-01" db="EMBL/GenBank/DDBJ databases">
        <title>The complete genome of Thermobispora bispora DSM 43833.</title>
        <authorList>
            <consortium name="US DOE Joint Genome Institute (JGI-PGF)"/>
            <person name="Lucas S."/>
            <person name="Copeland A."/>
            <person name="Lapidus A."/>
            <person name="Glavina del Rio T."/>
            <person name="Dalin E."/>
            <person name="Tice H."/>
            <person name="Bruce D."/>
            <person name="Goodwin L."/>
            <person name="Pitluck S."/>
            <person name="Kyrpides N."/>
            <person name="Mavromatis K."/>
            <person name="Ivanova N."/>
            <person name="Mikhailova N."/>
            <person name="Chertkov O."/>
            <person name="Brettin T."/>
            <person name="Detter J.C."/>
            <person name="Han C."/>
            <person name="Larimer F."/>
            <person name="Land M."/>
            <person name="Hauser L."/>
            <person name="Markowitz V."/>
            <person name="Cheng J.-F."/>
            <person name="Hugenholtz P."/>
            <person name="Woyke T."/>
            <person name="Wu D."/>
            <person name="Jando M."/>
            <person name="Schneider S."/>
            <person name="Klenk H.-P."/>
            <person name="Eisen J.A."/>
        </authorList>
    </citation>
    <scope>NUCLEOTIDE SEQUENCE [LARGE SCALE GENOMIC DNA]</scope>
    <source>
        <strain evidence="18">ATCC 19993 / DSM 43833 / CBS 139.67 / JCM 10125 / KCTC 9307 / NBRC 14880 / R51</strain>
    </source>
</reference>
<dbReference type="STRING" id="469371.Tbis_2367"/>
<dbReference type="HOGENOM" id="CLU_033536_3_0_11"/>
<evidence type="ECO:0000256" key="13">
    <source>
        <dbReference type="ARBA" id="ARBA00045097"/>
    </source>
</evidence>
<evidence type="ECO:0000256" key="7">
    <source>
        <dbReference type="ARBA" id="ARBA00022679"/>
    </source>
</evidence>
<accession>D6Y3X0</accession>
<evidence type="ECO:0000256" key="1">
    <source>
        <dbReference type="ARBA" id="ARBA00004141"/>
    </source>
</evidence>
<dbReference type="EC" id="2.4.1.117" evidence="5"/>
<gene>
    <name evidence="17" type="ordered locus">Tbis_2367</name>
</gene>
<dbReference type="CDD" id="cd04188">
    <property type="entry name" value="DPG_synthase"/>
    <property type="match status" value="1"/>
</dbReference>
<keyword evidence="7 17" id="KW-0808">Transferase</keyword>
<evidence type="ECO:0000313" key="18">
    <source>
        <dbReference type="Proteomes" id="UP000006640"/>
    </source>
</evidence>
<dbReference type="InterPro" id="IPR001173">
    <property type="entry name" value="Glyco_trans_2-like"/>
</dbReference>
<evidence type="ECO:0000256" key="8">
    <source>
        <dbReference type="ARBA" id="ARBA00022692"/>
    </source>
</evidence>
<evidence type="ECO:0000259" key="16">
    <source>
        <dbReference type="Pfam" id="PF04138"/>
    </source>
</evidence>
<keyword evidence="6" id="KW-0328">Glycosyltransferase</keyword>
<evidence type="ECO:0000256" key="2">
    <source>
        <dbReference type="ARBA" id="ARBA00004389"/>
    </source>
</evidence>
<comment type="catalytic activity">
    <reaction evidence="13">
        <text>a di-trans,poly-cis-dolichyl phosphate + UDP-alpha-D-glucose = a di-trans,poly-cis-dolichyl beta-D-glucosyl phosphate + UDP</text>
        <dbReference type="Rhea" id="RHEA:15401"/>
        <dbReference type="Rhea" id="RHEA-COMP:19498"/>
        <dbReference type="Rhea" id="RHEA-COMP:19502"/>
        <dbReference type="ChEBI" id="CHEBI:57525"/>
        <dbReference type="ChEBI" id="CHEBI:57683"/>
        <dbReference type="ChEBI" id="CHEBI:58223"/>
        <dbReference type="ChEBI" id="CHEBI:58885"/>
        <dbReference type="EC" id="2.4.1.117"/>
    </reaction>
    <physiologicalReaction direction="left-to-right" evidence="13">
        <dbReference type="Rhea" id="RHEA:15402"/>
    </physiologicalReaction>
</comment>
<dbReference type="KEGG" id="tbi:Tbis_2367"/>
<dbReference type="Gene3D" id="3.90.550.10">
    <property type="entry name" value="Spore Coat Polysaccharide Biosynthesis Protein SpsA, Chain A"/>
    <property type="match status" value="1"/>
</dbReference>
<dbReference type="AlphaFoldDB" id="D6Y3X0"/>
<evidence type="ECO:0000259" key="15">
    <source>
        <dbReference type="Pfam" id="PF00535"/>
    </source>
</evidence>
<evidence type="ECO:0000256" key="5">
    <source>
        <dbReference type="ARBA" id="ARBA00012583"/>
    </source>
</evidence>
<name>D6Y3X0_THEBD</name>
<dbReference type="InterPro" id="IPR029044">
    <property type="entry name" value="Nucleotide-diphossugar_trans"/>
</dbReference>
<feature type="transmembrane region" description="Helical" evidence="14">
    <location>
        <begin position="288"/>
        <end position="304"/>
    </location>
</feature>
<dbReference type="InterPro" id="IPR035518">
    <property type="entry name" value="DPG_synthase"/>
</dbReference>